<keyword evidence="2" id="KW-1185">Reference proteome</keyword>
<dbReference type="Proteomes" id="UP001055811">
    <property type="component" value="Linkage Group LG01"/>
</dbReference>
<dbReference type="EMBL" id="CM042009">
    <property type="protein sequence ID" value="KAI3792220.1"/>
    <property type="molecule type" value="Genomic_DNA"/>
</dbReference>
<organism evidence="1 2">
    <name type="scientific">Cichorium intybus</name>
    <name type="common">Chicory</name>
    <dbReference type="NCBI Taxonomy" id="13427"/>
    <lineage>
        <taxon>Eukaryota</taxon>
        <taxon>Viridiplantae</taxon>
        <taxon>Streptophyta</taxon>
        <taxon>Embryophyta</taxon>
        <taxon>Tracheophyta</taxon>
        <taxon>Spermatophyta</taxon>
        <taxon>Magnoliopsida</taxon>
        <taxon>eudicotyledons</taxon>
        <taxon>Gunneridae</taxon>
        <taxon>Pentapetalae</taxon>
        <taxon>asterids</taxon>
        <taxon>campanulids</taxon>
        <taxon>Asterales</taxon>
        <taxon>Asteraceae</taxon>
        <taxon>Cichorioideae</taxon>
        <taxon>Cichorieae</taxon>
        <taxon>Cichoriinae</taxon>
        <taxon>Cichorium</taxon>
    </lineage>
</organism>
<comment type="caution">
    <text evidence="1">The sequence shown here is derived from an EMBL/GenBank/DDBJ whole genome shotgun (WGS) entry which is preliminary data.</text>
</comment>
<sequence>MENSVKLIPREMKGSIWDENRNTKVVQILISHGISAVHSIQFAHVVDEKVVSSEMHGNPNGSKFDIMTFDYPGEYLISIFAQHFGRGLSSITFGTNKRKYGPFGDTNFNYAPATVTYNFKPRSSFGGFHGSILDSRLYAIGVYIRPLGSLAEIETDVGNESVIIDKE</sequence>
<proteinExistence type="predicted"/>
<reference evidence="2" key="1">
    <citation type="journal article" date="2022" name="Mol. Ecol. Resour.">
        <title>The genomes of chicory, endive, great burdock and yacon provide insights into Asteraceae palaeo-polyploidization history and plant inulin production.</title>
        <authorList>
            <person name="Fan W."/>
            <person name="Wang S."/>
            <person name="Wang H."/>
            <person name="Wang A."/>
            <person name="Jiang F."/>
            <person name="Liu H."/>
            <person name="Zhao H."/>
            <person name="Xu D."/>
            <person name="Zhang Y."/>
        </authorList>
    </citation>
    <scope>NUCLEOTIDE SEQUENCE [LARGE SCALE GENOMIC DNA]</scope>
    <source>
        <strain evidence="2">cv. Punajuju</strain>
    </source>
</reference>
<accession>A0ACB9HAB4</accession>
<evidence type="ECO:0000313" key="2">
    <source>
        <dbReference type="Proteomes" id="UP001055811"/>
    </source>
</evidence>
<evidence type="ECO:0000313" key="1">
    <source>
        <dbReference type="EMBL" id="KAI3792220.1"/>
    </source>
</evidence>
<name>A0ACB9HAB4_CICIN</name>
<reference evidence="1 2" key="2">
    <citation type="journal article" date="2022" name="Mol. Ecol. Resour.">
        <title>The genomes of chicory, endive, great burdock and yacon provide insights into Asteraceae paleo-polyploidization history and plant inulin production.</title>
        <authorList>
            <person name="Fan W."/>
            <person name="Wang S."/>
            <person name="Wang H."/>
            <person name="Wang A."/>
            <person name="Jiang F."/>
            <person name="Liu H."/>
            <person name="Zhao H."/>
            <person name="Xu D."/>
            <person name="Zhang Y."/>
        </authorList>
    </citation>
    <scope>NUCLEOTIDE SEQUENCE [LARGE SCALE GENOMIC DNA]</scope>
    <source>
        <strain evidence="2">cv. Punajuju</strain>
        <tissue evidence="1">Leaves</tissue>
    </source>
</reference>
<protein>
    <submittedName>
        <fullName evidence="1">Uncharacterized protein</fullName>
    </submittedName>
</protein>
<gene>
    <name evidence="1" type="ORF">L2E82_06093</name>
</gene>